<dbReference type="EMBL" id="CM055757">
    <property type="protein sequence ID" value="KAJ7988936.1"/>
    <property type="molecule type" value="Genomic_DNA"/>
</dbReference>
<sequence length="132" mass="13380">MSNMVSVYIGVFLLAIYSSSPVTGQTNKTTANTDVASTVISSMTTVSGMPGGVTSHMTTIADVNISITINRRTNSPAVTAGATNAVSMTSDVTTKRPVSATATNPKAAGVSLQSRSSTVLILLVGSLLHSGC</sequence>
<accession>A0ACC2FC62</accession>
<name>A0ACC2FC62_DALPE</name>
<evidence type="ECO:0000313" key="2">
    <source>
        <dbReference type="Proteomes" id="UP001157502"/>
    </source>
</evidence>
<gene>
    <name evidence="1" type="ORF">DPEC_G00314360</name>
</gene>
<keyword evidence="2" id="KW-1185">Reference proteome</keyword>
<evidence type="ECO:0000313" key="1">
    <source>
        <dbReference type="EMBL" id="KAJ7988936.1"/>
    </source>
</evidence>
<reference evidence="1" key="1">
    <citation type="submission" date="2021-05" db="EMBL/GenBank/DDBJ databases">
        <authorList>
            <person name="Pan Q."/>
            <person name="Jouanno E."/>
            <person name="Zahm M."/>
            <person name="Klopp C."/>
            <person name="Cabau C."/>
            <person name="Louis A."/>
            <person name="Berthelot C."/>
            <person name="Parey E."/>
            <person name="Roest Crollius H."/>
            <person name="Montfort J."/>
            <person name="Robinson-Rechavi M."/>
            <person name="Bouchez O."/>
            <person name="Lampietro C."/>
            <person name="Lopez Roques C."/>
            <person name="Donnadieu C."/>
            <person name="Postlethwait J."/>
            <person name="Bobe J."/>
            <person name="Dillon D."/>
            <person name="Chandos A."/>
            <person name="von Hippel F."/>
            <person name="Guiguen Y."/>
        </authorList>
    </citation>
    <scope>NUCLEOTIDE SEQUENCE</scope>
    <source>
        <strain evidence="1">YG-Jan2019</strain>
    </source>
</reference>
<comment type="caution">
    <text evidence="1">The sequence shown here is derived from an EMBL/GenBank/DDBJ whole genome shotgun (WGS) entry which is preliminary data.</text>
</comment>
<dbReference type="Proteomes" id="UP001157502">
    <property type="component" value="Chromosome 30"/>
</dbReference>
<protein>
    <submittedName>
        <fullName evidence="1">Uncharacterized protein</fullName>
    </submittedName>
</protein>
<organism evidence="1 2">
    <name type="scientific">Dallia pectoralis</name>
    <name type="common">Alaska blackfish</name>
    <dbReference type="NCBI Taxonomy" id="75939"/>
    <lineage>
        <taxon>Eukaryota</taxon>
        <taxon>Metazoa</taxon>
        <taxon>Chordata</taxon>
        <taxon>Craniata</taxon>
        <taxon>Vertebrata</taxon>
        <taxon>Euteleostomi</taxon>
        <taxon>Actinopterygii</taxon>
        <taxon>Neopterygii</taxon>
        <taxon>Teleostei</taxon>
        <taxon>Protacanthopterygii</taxon>
        <taxon>Esociformes</taxon>
        <taxon>Umbridae</taxon>
        <taxon>Dallia</taxon>
    </lineage>
</organism>
<proteinExistence type="predicted"/>